<evidence type="ECO:0000259" key="3">
    <source>
        <dbReference type="Pfam" id="PF13579"/>
    </source>
</evidence>
<evidence type="ECO:0000256" key="1">
    <source>
        <dbReference type="ARBA" id="ARBA00022676"/>
    </source>
</evidence>
<evidence type="ECO:0000256" key="2">
    <source>
        <dbReference type="ARBA" id="ARBA00022679"/>
    </source>
</evidence>
<dbReference type="EMBL" id="JAEKNR010000101">
    <property type="protein sequence ID" value="MBJ7598279.1"/>
    <property type="molecule type" value="Genomic_DNA"/>
</dbReference>
<accession>A0A934N944</accession>
<evidence type="ECO:0000313" key="5">
    <source>
        <dbReference type="Proteomes" id="UP000612893"/>
    </source>
</evidence>
<reference evidence="4" key="1">
    <citation type="submission" date="2020-10" db="EMBL/GenBank/DDBJ databases">
        <title>Ca. Dormibacterota MAGs.</title>
        <authorList>
            <person name="Montgomery K."/>
        </authorList>
    </citation>
    <scope>NUCLEOTIDE SEQUENCE [LARGE SCALE GENOMIC DNA]</scope>
    <source>
        <strain evidence="4">SC8812_S17_10</strain>
    </source>
</reference>
<gene>
    <name evidence="4" type="ORF">JF922_09365</name>
</gene>
<dbReference type="PANTHER" id="PTHR12526:SF510">
    <property type="entry name" value="D-INOSITOL 3-PHOSPHATE GLYCOSYLTRANSFERASE"/>
    <property type="match status" value="1"/>
</dbReference>
<keyword evidence="2" id="KW-0808">Transferase</keyword>
<protein>
    <submittedName>
        <fullName evidence="4">Glycosyltransferase family 4 protein</fullName>
    </submittedName>
</protein>
<dbReference type="PANTHER" id="PTHR12526">
    <property type="entry name" value="GLYCOSYLTRANSFERASE"/>
    <property type="match status" value="1"/>
</dbReference>
<keyword evidence="5" id="KW-1185">Reference proteome</keyword>
<proteinExistence type="predicted"/>
<dbReference type="AlphaFoldDB" id="A0A934N944"/>
<keyword evidence="1" id="KW-0328">Glycosyltransferase</keyword>
<dbReference type="GO" id="GO:0016757">
    <property type="term" value="F:glycosyltransferase activity"/>
    <property type="evidence" value="ECO:0007669"/>
    <property type="project" value="UniProtKB-KW"/>
</dbReference>
<name>A0A934N944_9BACT</name>
<dbReference type="Pfam" id="PF13579">
    <property type="entry name" value="Glyco_trans_4_4"/>
    <property type="match status" value="1"/>
</dbReference>
<dbReference type="InterPro" id="IPR028098">
    <property type="entry name" value="Glyco_trans_4-like_N"/>
</dbReference>
<dbReference type="CDD" id="cd03801">
    <property type="entry name" value="GT4_PimA-like"/>
    <property type="match status" value="1"/>
</dbReference>
<sequence length="380" mass="42597">MKVLLVAPYPPARDGIASYAAQAAADLRRRGEQVEVVSPEPSAAQHYADLGRLRGLVTLLRLSRRADRTVVHFYPDLFFRGRRRVSFASHWPWVAGVLALGHNVDLIVHEAPYGDLRNARGLRGRIARALWRGLVRAPRETYVHTDWEREQMAGSLALAPERIRLLPHNQSFVPRSRLGRPEARRELGLEEHEFCFLCIGFLQHHKGFDRAVQAFARIPGSHLRLDIVGSVRMPAPEVEYYVSELRALVRSTPRAWLHERYVSDHAFDCWLAACDVVVLPYRHIWSSGVLARAQLFERPVIVSDVGGLPEQAGRLGSVVRNNEELYLAMARAAGVTVESPAATPDGREGLPAEVIAPLVRDRVRTERLTRPLDAGAGSRD</sequence>
<organism evidence="4 5">
    <name type="scientific">Candidatus Nephthysia bennettiae</name>
    <dbReference type="NCBI Taxonomy" id="3127016"/>
    <lineage>
        <taxon>Bacteria</taxon>
        <taxon>Bacillati</taxon>
        <taxon>Candidatus Dormiibacterota</taxon>
        <taxon>Candidatus Dormibacteria</taxon>
        <taxon>Candidatus Dormibacterales</taxon>
        <taxon>Candidatus Dormibacteraceae</taxon>
        <taxon>Candidatus Nephthysia</taxon>
    </lineage>
</organism>
<dbReference type="Proteomes" id="UP000612893">
    <property type="component" value="Unassembled WGS sequence"/>
</dbReference>
<dbReference type="SUPFAM" id="SSF53756">
    <property type="entry name" value="UDP-Glycosyltransferase/glycogen phosphorylase"/>
    <property type="match status" value="1"/>
</dbReference>
<feature type="domain" description="Glycosyltransferase subfamily 4-like N-terminal" evidence="3">
    <location>
        <begin position="15"/>
        <end position="167"/>
    </location>
</feature>
<dbReference type="Pfam" id="PF13692">
    <property type="entry name" value="Glyco_trans_1_4"/>
    <property type="match status" value="1"/>
</dbReference>
<evidence type="ECO:0000313" key="4">
    <source>
        <dbReference type="EMBL" id="MBJ7598279.1"/>
    </source>
</evidence>
<dbReference type="Gene3D" id="3.40.50.2000">
    <property type="entry name" value="Glycogen Phosphorylase B"/>
    <property type="match status" value="2"/>
</dbReference>
<comment type="caution">
    <text evidence="4">The sequence shown here is derived from an EMBL/GenBank/DDBJ whole genome shotgun (WGS) entry which is preliminary data.</text>
</comment>